<protein>
    <submittedName>
        <fullName evidence="6">Transcriptional regulator LysR family</fullName>
    </submittedName>
</protein>
<dbReference type="SUPFAM" id="SSF53850">
    <property type="entry name" value="Periplasmic binding protein-like II"/>
    <property type="match status" value="1"/>
</dbReference>
<dbReference type="PROSITE" id="PS50931">
    <property type="entry name" value="HTH_LYSR"/>
    <property type="match status" value="1"/>
</dbReference>
<dbReference type="PATRIC" id="fig|634177.7.peg.2571"/>
<dbReference type="Pfam" id="PF00126">
    <property type="entry name" value="HTH_1"/>
    <property type="match status" value="1"/>
</dbReference>
<dbReference type="Pfam" id="PF03466">
    <property type="entry name" value="LysR_substrate"/>
    <property type="match status" value="1"/>
</dbReference>
<comment type="similarity">
    <text evidence="1">Belongs to the LysR transcriptional regulatory family.</text>
</comment>
<dbReference type="InterPro" id="IPR050389">
    <property type="entry name" value="LysR-type_TF"/>
</dbReference>
<keyword evidence="3" id="KW-0238">DNA-binding</keyword>
<keyword evidence="2" id="KW-0805">Transcription regulation</keyword>
<sequence>MLLAGSLVTNILCSYLFGYYQADGYDPPSVRGRTLLMTRGYDLNLLHAMNVLIEESSVTGAAQRLQVSAATISRTLSKIRATFDDPILVQMGRNMVPTPRALQMQPRISRILAGMHDLMRRDEELDFTGIKPIFTIRAADVVVGPFATKLLQTLRGDCPDAAVVFASETDGDDSDALRRGAIDLYIGATENLRPEIMRQTLFESRFHAVVRAGHPILLGEITPQSLVQYDHISVSRRSRRHGPIDDALQEEFGLSRNVALLVPSYYTAMQGLHRTDLILPVPDVAMERDTLDRLGLYAFPLPLKLTPVNVFQAWHPRHDSDVVHRWLRRTVLTVTNGWRNRSHETAPGGDVFVH</sequence>
<dbReference type="KEGG" id="gxy:GLX_22890"/>
<dbReference type="GO" id="GO:0003677">
    <property type="term" value="F:DNA binding"/>
    <property type="evidence" value="ECO:0007669"/>
    <property type="project" value="UniProtKB-KW"/>
</dbReference>
<evidence type="ECO:0000256" key="3">
    <source>
        <dbReference type="ARBA" id="ARBA00023125"/>
    </source>
</evidence>
<dbReference type="CDD" id="cd08460">
    <property type="entry name" value="PBP2_DntR_like_1"/>
    <property type="match status" value="1"/>
</dbReference>
<dbReference type="EMBL" id="AP012159">
    <property type="protein sequence ID" value="BAK84701.1"/>
    <property type="molecule type" value="Genomic_DNA"/>
</dbReference>
<dbReference type="PANTHER" id="PTHR30118">
    <property type="entry name" value="HTH-TYPE TRANSCRIPTIONAL REGULATOR LEUO-RELATED"/>
    <property type="match status" value="1"/>
</dbReference>
<dbReference type="InterPro" id="IPR036390">
    <property type="entry name" value="WH_DNA-bd_sf"/>
</dbReference>
<dbReference type="Gene3D" id="1.10.10.10">
    <property type="entry name" value="Winged helix-like DNA-binding domain superfamily/Winged helix DNA-binding domain"/>
    <property type="match status" value="1"/>
</dbReference>
<feature type="domain" description="HTH lysR-type" evidence="5">
    <location>
        <begin position="41"/>
        <end position="98"/>
    </location>
</feature>
<dbReference type="GO" id="GO:0003700">
    <property type="term" value="F:DNA-binding transcription factor activity"/>
    <property type="evidence" value="ECO:0007669"/>
    <property type="project" value="InterPro"/>
</dbReference>
<name>G2I193_KOMMN</name>
<dbReference type="InterPro" id="IPR036388">
    <property type="entry name" value="WH-like_DNA-bd_sf"/>
</dbReference>
<dbReference type="STRING" id="634177.GLX_22890"/>
<keyword evidence="4" id="KW-0804">Transcription</keyword>
<dbReference type="AlphaFoldDB" id="G2I193"/>
<dbReference type="HOGENOM" id="CLU_039613_39_3_5"/>
<evidence type="ECO:0000313" key="7">
    <source>
        <dbReference type="Proteomes" id="UP000009044"/>
    </source>
</evidence>
<evidence type="ECO:0000313" key="6">
    <source>
        <dbReference type="EMBL" id="BAK84701.1"/>
    </source>
</evidence>
<evidence type="ECO:0000256" key="1">
    <source>
        <dbReference type="ARBA" id="ARBA00009437"/>
    </source>
</evidence>
<proteinExistence type="inferred from homology"/>
<evidence type="ECO:0000256" key="4">
    <source>
        <dbReference type="ARBA" id="ARBA00023163"/>
    </source>
</evidence>
<evidence type="ECO:0000256" key="2">
    <source>
        <dbReference type="ARBA" id="ARBA00023015"/>
    </source>
</evidence>
<dbReference type="PANTHER" id="PTHR30118:SF15">
    <property type="entry name" value="TRANSCRIPTIONAL REGULATORY PROTEIN"/>
    <property type="match status" value="1"/>
</dbReference>
<dbReference type="eggNOG" id="COG0583">
    <property type="taxonomic scope" value="Bacteria"/>
</dbReference>
<accession>G2I193</accession>
<dbReference type="SUPFAM" id="SSF46785">
    <property type="entry name" value="Winged helix' DNA-binding domain"/>
    <property type="match status" value="1"/>
</dbReference>
<dbReference type="InterPro" id="IPR000847">
    <property type="entry name" value="LysR_HTH_N"/>
</dbReference>
<organism evidence="6 7">
    <name type="scientific">Komagataeibacter medellinensis (strain NBRC 3288 / BCRC 11682 / LMG 1693 / Kondo 51)</name>
    <name type="common">Gluconacetobacter medellinensis</name>
    <dbReference type="NCBI Taxonomy" id="634177"/>
    <lineage>
        <taxon>Bacteria</taxon>
        <taxon>Pseudomonadati</taxon>
        <taxon>Pseudomonadota</taxon>
        <taxon>Alphaproteobacteria</taxon>
        <taxon>Acetobacterales</taxon>
        <taxon>Acetobacteraceae</taxon>
        <taxon>Komagataeibacter</taxon>
    </lineage>
</organism>
<gene>
    <name evidence="6" type="ordered locus">GLX_22890</name>
</gene>
<dbReference type="InterPro" id="IPR005119">
    <property type="entry name" value="LysR_subst-bd"/>
</dbReference>
<dbReference type="Gene3D" id="3.40.190.10">
    <property type="entry name" value="Periplasmic binding protein-like II"/>
    <property type="match status" value="2"/>
</dbReference>
<dbReference type="Proteomes" id="UP000009044">
    <property type="component" value="Chromosome"/>
</dbReference>
<reference evidence="7" key="1">
    <citation type="journal article" date="2011" name="J. Bacteriol.">
        <title>Complete genome sequence of NBRC 3288, a unique cellulose-nonproducing strain of Gluconacetobacter xylinus isolated from vinegar.</title>
        <authorList>
            <person name="Ogino H."/>
            <person name="Azuma Y."/>
            <person name="Hosoyama A."/>
            <person name="Nakazawa H."/>
            <person name="Matsutani M."/>
            <person name="Hasegawa A."/>
            <person name="Otsuyama K."/>
            <person name="Matsushita K."/>
            <person name="Fujita N."/>
            <person name="Shirai M."/>
        </authorList>
    </citation>
    <scope>NUCLEOTIDE SEQUENCE [LARGE SCALE GENOMIC DNA]</scope>
    <source>
        <strain evidence="7">NBRC 3288 / BCRC 11682 / LMG 1693</strain>
    </source>
</reference>
<evidence type="ECO:0000259" key="5">
    <source>
        <dbReference type="PROSITE" id="PS50931"/>
    </source>
</evidence>